<evidence type="ECO:0000256" key="1">
    <source>
        <dbReference type="SAM" id="MobiDB-lite"/>
    </source>
</evidence>
<feature type="compositionally biased region" description="Polar residues" evidence="1">
    <location>
        <begin position="606"/>
        <end position="620"/>
    </location>
</feature>
<feature type="region of interest" description="Disordered" evidence="1">
    <location>
        <begin position="1"/>
        <end position="86"/>
    </location>
</feature>
<feature type="region of interest" description="Disordered" evidence="1">
    <location>
        <begin position="103"/>
        <end position="148"/>
    </location>
</feature>
<feature type="compositionally biased region" description="Low complexity" evidence="1">
    <location>
        <begin position="386"/>
        <end position="419"/>
    </location>
</feature>
<evidence type="ECO:0000313" key="3">
    <source>
        <dbReference type="Proteomes" id="UP001165121"/>
    </source>
</evidence>
<feature type="compositionally biased region" description="Polar residues" evidence="1">
    <location>
        <begin position="289"/>
        <end position="301"/>
    </location>
</feature>
<sequence length="643" mass="64350">MARGQSPLARAQARALSADTPPPAASPETSVFVMAPPAASPGADGGSLSRPPLAGFAEVSAPSSLPTASTGDASGEGSESSVAQPDDALSLVLGAVPRWAADAPEAASSAGSADSQPQGSVSGSGGPVDGASLAADAPEAPSAAPRAHRFSSVRWEDIEDIVTVGTDCTVRQVQESAQSRFLALARLMNRRPPLRTDYELDQRLEAAGSLLDLRSVVRSTSDLKQSACATKLRTRTTLLLRTFGASGWTMPMLPGSSWRPTLRWNRALKLPRSSSSVAVASTSLWRIPTKSSAKTGSNSRPASLRTPRSSASSGTAATSGSSTSLTVDSDTSDDLGQVVPSAPHKGNGKRPAKSSAKPRSAPPPPKKKKLRLGRPSVDLKARKAVKQAASAATSSSGSSQCVPSSLPAVSVSTSSAPVPGIAVSADSGVLSFASVPSGSNPPFSPIPRTPTPPASSTVSTASVPSTPVGPSGVTPGTEASVPVEIDDDGGSGADGATSAASVAPGGVFSSPVVSQSRRDGRPTRAASTTTGRRSMAAVENEAAPDTLVLGLAALSNTPATTQASVARSTSTPDPAESAAVVAAASAAVVTSASGRRRVANTHGPDSPSSCGGYSDPSASLGSARPDSGYGNPVHDAWDSAYGF</sequence>
<comment type="caution">
    <text evidence="2">The sequence shown here is derived from an EMBL/GenBank/DDBJ whole genome shotgun (WGS) entry which is preliminary data.</text>
</comment>
<keyword evidence="3" id="KW-1185">Reference proteome</keyword>
<accession>A0A9W6WYB5</accession>
<feature type="compositionally biased region" description="Low complexity" evidence="1">
    <location>
        <begin position="309"/>
        <end position="329"/>
    </location>
</feature>
<gene>
    <name evidence="2" type="ORF">Pfra01_000327200</name>
</gene>
<feature type="region of interest" description="Disordered" evidence="1">
    <location>
        <begin position="591"/>
        <end position="643"/>
    </location>
</feature>
<dbReference type="Proteomes" id="UP001165121">
    <property type="component" value="Unassembled WGS sequence"/>
</dbReference>
<feature type="compositionally biased region" description="Low complexity" evidence="1">
    <location>
        <begin position="523"/>
        <end position="536"/>
    </location>
</feature>
<feature type="region of interest" description="Disordered" evidence="1">
    <location>
        <begin position="289"/>
        <end position="536"/>
    </location>
</feature>
<feature type="compositionally biased region" description="Low complexity" evidence="1">
    <location>
        <begin position="454"/>
        <end position="477"/>
    </location>
</feature>
<evidence type="ECO:0000313" key="2">
    <source>
        <dbReference type="EMBL" id="GMF22378.1"/>
    </source>
</evidence>
<feature type="compositionally biased region" description="Low complexity" evidence="1">
    <location>
        <begin position="35"/>
        <end position="49"/>
    </location>
</feature>
<protein>
    <submittedName>
        <fullName evidence="2">Unnamed protein product</fullName>
    </submittedName>
</protein>
<reference evidence="2" key="1">
    <citation type="submission" date="2023-04" db="EMBL/GenBank/DDBJ databases">
        <title>Phytophthora fragariaefolia NBRC 109709.</title>
        <authorList>
            <person name="Ichikawa N."/>
            <person name="Sato H."/>
            <person name="Tonouchi N."/>
        </authorList>
    </citation>
    <scope>NUCLEOTIDE SEQUENCE</scope>
    <source>
        <strain evidence="2">NBRC 109709</strain>
    </source>
</reference>
<feature type="compositionally biased region" description="Low complexity" evidence="1">
    <location>
        <begin position="129"/>
        <end position="145"/>
    </location>
</feature>
<dbReference type="EMBL" id="BSXT01000249">
    <property type="protein sequence ID" value="GMF22378.1"/>
    <property type="molecule type" value="Genomic_DNA"/>
</dbReference>
<dbReference type="AlphaFoldDB" id="A0A9W6WYB5"/>
<feature type="compositionally biased region" description="Pro residues" evidence="1">
    <location>
        <begin position="442"/>
        <end position="453"/>
    </location>
</feature>
<feature type="compositionally biased region" description="Low complexity" evidence="1">
    <location>
        <begin position="103"/>
        <end position="121"/>
    </location>
</feature>
<proteinExistence type="predicted"/>
<feature type="compositionally biased region" description="Polar residues" evidence="1">
    <location>
        <begin position="61"/>
        <end position="83"/>
    </location>
</feature>
<name>A0A9W6WYB5_9STRA</name>
<dbReference type="OrthoDB" id="146972at2759"/>
<organism evidence="2 3">
    <name type="scientific">Phytophthora fragariaefolia</name>
    <dbReference type="NCBI Taxonomy" id="1490495"/>
    <lineage>
        <taxon>Eukaryota</taxon>
        <taxon>Sar</taxon>
        <taxon>Stramenopiles</taxon>
        <taxon>Oomycota</taxon>
        <taxon>Peronosporomycetes</taxon>
        <taxon>Peronosporales</taxon>
        <taxon>Peronosporaceae</taxon>
        <taxon>Phytophthora</taxon>
    </lineage>
</organism>